<dbReference type="GO" id="GO:0005524">
    <property type="term" value="F:ATP binding"/>
    <property type="evidence" value="ECO:0007669"/>
    <property type="project" value="UniProtKB-KW"/>
</dbReference>
<dbReference type="Pfam" id="PF12775">
    <property type="entry name" value="AAA_7"/>
    <property type="match status" value="1"/>
</dbReference>
<dbReference type="InterPro" id="IPR026983">
    <property type="entry name" value="DHC"/>
</dbReference>
<feature type="coiled-coil region" evidence="14">
    <location>
        <begin position="1125"/>
        <end position="1201"/>
    </location>
</feature>
<evidence type="ECO:0000256" key="5">
    <source>
        <dbReference type="ARBA" id="ARBA00022701"/>
    </source>
</evidence>
<dbReference type="InterPro" id="IPR035706">
    <property type="entry name" value="AAA_9"/>
</dbReference>
<evidence type="ECO:0000256" key="1">
    <source>
        <dbReference type="ARBA" id="ARBA00004138"/>
    </source>
</evidence>
<dbReference type="Gene3D" id="1.20.920.30">
    <property type="match status" value="1"/>
</dbReference>
<dbReference type="Gene3D" id="3.40.50.300">
    <property type="entry name" value="P-loop containing nucleotide triphosphate hydrolases"/>
    <property type="match status" value="5"/>
</dbReference>
<dbReference type="GO" id="GO:0005929">
    <property type="term" value="C:cilium"/>
    <property type="evidence" value="ECO:0007669"/>
    <property type="project" value="UniProtKB-SubCell"/>
</dbReference>
<keyword evidence="8" id="KW-0243">Dynein</keyword>
<keyword evidence="7" id="KW-0067">ATP-binding</keyword>
<reference evidence="16" key="1">
    <citation type="journal article" date="2010" name="Science">
        <title>Plasticity of animal genome architecture unmasked by rapid evolution of a pelagic tunicate.</title>
        <authorList>
            <person name="Denoeud F."/>
            <person name="Henriet S."/>
            <person name="Mungpakdee S."/>
            <person name="Aury J.M."/>
            <person name="Da Silva C."/>
            <person name="Brinkmann H."/>
            <person name="Mikhaleva J."/>
            <person name="Olsen L.C."/>
            <person name="Jubin C."/>
            <person name="Canestro C."/>
            <person name="Bouquet J.M."/>
            <person name="Danks G."/>
            <person name="Poulain J."/>
            <person name="Campsteijn C."/>
            <person name="Adamski M."/>
            <person name="Cross I."/>
            <person name="Yadetie F."/>
            <person name="Muffato M."/>
            <person name="Louis A."/>
            <person name="Butcher S."/>
            <person name="Tsagkogeorga G."/>
            <person name="Konrad A."/>
            <person name="Singh S."/>
            <person name="Jensen M.F."/>
            <person name="Cong E.H."/>
            <person name="Eikeseth-Otteraa H."/>
            <person name="Noel B."/>
            <person name="Anthouard V."/>
            <person name="Porcel B.M."/>
            <person name="Kachouri-Lafond R."/>
            <person name="Nishino A."/>
            <person name="Ugolini M."/>
            <person name="Chourrout P."/>
            <person name="Nishida H."/>
            <person name="Aasland R."/>
            <person name="Huzurbazar S."/>
            <person name="Westhof E."/>
            <person name="Delsuc F."/>
            <person name="Lehrach H."/>
            <person name="Reinhardt R."/>
            <person name="Weissenbach J."/>
            <person name="Roy S.W."/>
            <person name="Artiguenave F."/>
            <person name="Postlethwait J.H."/>
            <person name="Manak J.R."/>
            <person name="Thompson E.M."/>
            <person name="Jaillon O."/>
            <person name="Du Pasquier L."/>
            <person name="Boudinot P."/>
            <person name="Liberles D.A."/>
            <person name="Volff J.N."/>
            <person name="Philippe H."/>
            <person name="Lenhard B."/>
            <person name="Roest Crollius H."/>
            <person name="Wincker P."/>
            <person name="Chourrout D."/>
        </authorList>
    </citation>
    <scope>NUCLEOTIDE SEQUENCE [LARGE SCALE GENOMIC DNA]</scope>
</reference>
<name>E4Y1U9_OIKDI</name>
<dbReference type="CDD" id="cd00009">
    <property type="entry name" value="AAA"/>
    <property type="match status" value="2"/>
</dbReference>
<dbReference type="InParanoid" id="E4Y1U9"/>
<dbReference type="InterPro" id="IPR043157">
    <property type="entry name" value="Dynein_AAA1S"/>
</dbReference>
<keyword evidence="5" id="KW-0493">Microtubule</keyword>
<dbReference type="FunFam" id="1.20.920.20:FF:000002">
    <property type="entry name" value="Cytoplasmic dynein 1 heavy chain"/>
    <property type="match status" value="1"/>
</dbReference>
<evidence type="ECO:0000256" key="8">
    <source>
        <dbReference type="ARBA" id="ARBA00023017"/>
    </source>
</evidence>
<evidence type="ECO:0000259" key="15">
    <source>
        <dbReference type="SMART" id="SM00382"/>
    </source>
</evidence>
<dbReference type="Gene3D" id="1.10.8.710">
    <property type="match status" value="1"/>
</dbReference>
<gene>
    <name evidence="16" type="ORF">GSOID_T00014166001</name>
</gene>
<feature type="coiled-coil region" evidence="14">
    <location>
        <begin position="1654"/>
        <end position="1684"/>
    </location>
</feature>
<evidence type="ECO:0000313" key="16">
    <source>
        <dbReference type="EMBL" id="CBY15843.1"/>
    </source>
</evidence>
<dbReference type="GO" id="GO:0045505">
    <property type="term" value="F:dynein intermediate chain binding"/>
    <property type="evidence" value="ECO:0007669"/>
    <property type="project" value="InterPro"/>
</dbReference>
<evidence type="ECO:0000256" key="3">
    <source>
        <dbReference type="ARBA" id="ARBA00008887"/>
    </source>
</evidence>
<keyword evidence="9 14" id="KW-0175">Coiled coil</keyword>
<dbReference type="FunFam" id="1.20.920.30:FF:000001">
    <property type="entry name" value="Cytoplasmic dynein heavy chain 1"/>
    <property type="match status" value="1"/>
</dbReference>
<dbReference type="Proteomes" id="UP000001307">
    <property type="component" value="Unassembled WGS sequence"/>
</dbReference>
<evidence type="ECO:0000256" key="11">
    <source>
        <dbReference type="ARBA" id="ARBA00023175"/>
    </source>
</evidence>
<dbReference type="GO" id="GO:0051959">
    <property type="term" value="F:dynein light intermediate chain binding"/>
    <property type="evidence" value="ECO:0007669"/>
    <property type="project" value="InterPro"/>
</dbReference>
<dbReference type="OrthoDB" id="14187at2759"/>
<evidence type="ECO:0000256" key="9">
    <source>
        <dbReference type="ARBA" id="ARBA00023054"/>
    </source>
</evidence>
<comment type="subcellular location">
    <subcellularLocation>
        <location evidence="1">Cell projection</location>
        <location evidence="1">Cilium</location>
    </subcellularLocation>
    <subcellularLocation>
        <location evidence="2">Cytoplasm</location>
        <location evidence="2">Cytoskeleton</location>
    </subcellularLocation>
</comment>
<keyword evidence="10" id="KW-0969">Cilium</keyword>
<feature type="domain" description="AAA+ ATPase" evidence="15">
    <location>
        <begin position="883"/>
        <end position="1044"/>
    </location>
</feature>
<protein>
    <recommendedName>
        <fullName evidence="15">AAA+ ATPase domain-containing protein</fullName>
    </recommendedName>
</protein>
<dbReference type="InterPro" id="IPR024743">
    <property type="entry name" value="Dynein_HC_stalk"/>
</dbReference>
<dbReference type="InterPro" id="IPR043160">
    <property type="entry name" value="Dynein_C_barrel"/>
</dbReference>
<keyword evidence="4" id="KW-0963">Cytoplasm</keyword>
<evidence type="ECO:0000313" key="17">
    <source>
        <dbReference type="Proteomes" id="UP000001307"/>
    </source>
</evidence>
<dbReference type="Gene3D" id="1.20.1270.280">
    <property type="match status" value="1"/>
</dbReference>
<feature type="domain" description="AAA+ ATPase" evidence="15">
    <location>
        <begin position="541"/>
        <end position="691"/>
    </location>
</feature>
<keyword evidence="6" id="KW-0547">Nucleotide-binding</keyword>
<evidence type="ECO:0000256" key="14">
    <source>
        <dbReference type="SAM" id="Coils"/>
    </source>
</evidence>
<dbReference type="EMBL" id="FN653696">
    <property type="protein sequence ID" value="CBY15843.1"/>
    <property type="molecule type" value="Genomic_DNA"/>
</dbReference>
<dbReference type="SUPFAM" id="SSF52540">
    <property type="entry name" value="P-loop containing nucleoside triphosphate hydrolases"/>
    <property type="match status" value="4"/>
</dbReference>
<dbReference type="Gene3D" id="1.20.920.20">
    <property type="match status" value="1"/>
</dbReference>
<dbReference type="PANTHER" id="PTHR45703:SF36">
    <property type="entry name" value="DYNEIN HEAVY CHAIN, CYTOPLASMIC"/>
    <property type="match status" value="1"/>
</dbReference>
<dbReference type="GO" id="GO:0030286">
    <property type="term" value="C:dynein complex"/>
    <property type="evidence" value="ECO:0007669"/>
    <property type="project" value="UniProtKB-KW"/>
</dbReference>
<dbReference type="InterPro" id="IPR003593">
    <property type="entry name" value="AAA+_ATPase"/>
</dbReference>
<keyword evidence="11" id="KW-0505">Motor protein</keyword>
<dbReference type="Pfam" id="PF12781">
    <property type="entry name" value="AAA_9"/>
    <property type="match status" value="1"/>
</dbReference>
<dbReference type="InterPro" id="IPR004273">
    <property type="entry name" value="Dynein_heavy_D6_P-loop"/>
</dbReference>
<keyword evidence="17" id="KW-1185">Reference proteome</keyword>
<dbReference type="Gene3D" id="3.10.490.20">
    <property type="match status" value="1"/>
</dbReference>
<dbReference type="GO" id="GO:0007018">
    <property type="term" value="P:microtubule-based movement"/>
    <property type="evidence" value="ECO:0007669"/>
    <property type="project" value="InterPro"/>
</dbReference>
<dbReference type="InterPro" id="IPR027417">
    <property type="entry name" value="P-loop_NTPase"/>
</dbReference>
<evidence type="ECO:0000256" key="12">
    <source>
        <dbReference type="ARBA" id="ARBA00023212"/>
    </source>
</evidence>
<dbReference type="Gene3D" id="1.10.8.1220">
    <property type="match status" value="1"/>
</dbReference>
<keyword evidence="13" id="KW-0966">Cell projection</keyword>
<dbReference type="InterPro" id="IPR041658">
    <property type="entry name" value="AAA_lid_11"/>
</dbReference>
<dbReference type="FunFam" id="3.40.50.300:FF:000373">
    <property type="entry name" value="Cytoplasmic dynein heavy chain 2"/>
    <property type="match status" value="1"/>
</dbReference>
<dbReference type="FunFam" id="3.40.50.300:FF:000071">
    <property type="entry name" value="Cytoplasmic dynein heavy chain 1"/>
    <property type="match status" value="1"/>
</dbReference>
<evidence type="ECO:0000256" key="2">
    <source>
        <dbReference type="ARBA" id="ARBA00004245"/>
    </source>
</evidence>
<dbReference type="FunFam" id="1.10.8.720:FF:000003">
    <property type="entry name" value="Cytoplasmic dynein heavy chain 2"/>
    <property type="match status" value="1"/>
</dbReference>
<comment type="similarity">
    <text evidence="3">Belongs to the dynein heavy chain family.</text>
</comment>
<proteinExistence type="inferred from homology"/>
<dbReference type="Pfam" id="PF12774">
    <property type="entry name" value="AAA_6"/>
    <property type="match status" value="1"/>
</dbReference>
<dbReference type="InterPro" id="IPR041228">
    <property type="entry name" value="Dynein_C"/>
</dbReference>
<dbReference type="Gene3D" id="1.10.8.720">
    <property type="entry name" value="Region D6 of dynein motor"/>
    <property type="match status" value="1"/>
</dbReference>
<evidence type="ECO:0000256" key="6">
    <source>
        <dbReference type="ARBA" id="ARBA00022741"/>
    </source>
</evidence>
<feature type="domain" description="AAA+ ATPase" evidence="15">
    <location>
        <begin position="303"/>
        <end position="438"/>
    </location>
</feature>
<dbReference type="SMART" id="SM00382">
    <property type="entry name" value="AAA"/>
    <property type="match status" value="4"/>
</dbReference>
<evidence type="ECO:0000256" key="13">
    <source>
        <dbReference type="ARBA" id="ARBA00023273"/>
    </source>
</evidence>
<dbReference type="GO" id="GO:0005874">
    <property type="term" value="C:microtubule"/>
    <property type="evidence" value="ECO:0007669"/>
    <property type="project" value="UniProtKB-KW"/>
</dbReference>
<evidence type="ECO:0000256" key="7">
    <source>
        <dbReference type="ARBA" id="ARBA00022840"/>
    </source>
</evidence>
<dbReference type="Pfam" id="PF03028">
    <property type="entry name" value="Dynein_heavy"/>
    <property type="match status" value="1"/>
</dbReference>
<organism evidence="16">
    <name type="scientific">Oikopleura dioica</name>
    <name type="common">Tunicate</name>
    <dbReference type="NCBI Taxonomy" id="34765"/>
    <lineage>
        <taxon>Eukaryota</taxon>
        <taxon>Metazoa</taxon>
        <taxon>Chordata</taxon>
        <taxon>Tunicata</taxon>
        <taxon>Appendicularia</taxon>
        <taxon>Copelata</taxon>
        <taxon>Oikopleuridae</taxon>
        <taxon>Oikopleura</taxon>
    </lineage>
</organism>
<dbReference type="InterPro" id="IPR042219">
    <property type="entry name" value="AAA_lid_11_sf"/>
</dbReference>
<evidence type="ECO:0000256" key="10">
    <source>
        <dbReference type="ARBA" id="ARBA00023069"/>
    </source>
</evidence>
<dbReference type="FunFam" id="3.40.50.300:FF:000122">
    <property type="entry name" value="Cytoplasmic dynein 1 heavy chain"/>
    <property type="match status" value="1"/>
</dbReference>
<feature type="domain" description="AAA+ ATPase" evidence="15">
    <location>
        <begin position="10"/>
        <end position="149"/>
    </location>
</feature>
<dbReference type="Pfam" id="PF22597">
    <property type="entry name" value="DYN_lid"/>
    <property type="match status" value="1"/>
</dbReference>
<dbReference type="GO" id="GO:0008569">
    <property type="term" value="F:minus-end-directed microtubule motor activity"/>
    <property type="evidence" value="ECO:0007669"/>
    <property type="project" value="InterPro"/>
</dbReference>
<sequence length="2502" mass="282944">MTQALDSRFGGSPFGPAGTGKTESVKALGNALGRFTLVFNCDETFDFQAMGRIFIGLCQVGAWGCFDEFNRLEERILSAVSQQIQSIQESLKLTKNSAVVPKIQLLGKNVNVSSDMAIFITMNPGYAGRSNLPDNLKKLFRSLAMTKPDRKLIAEVLLYSQGFRMAETLSKKVVPFFELCNEQLSSQSHYDFGLRALKSVLAAAGNVKQEQLAEGLPEQEILIQAISETMLPKLVADDIPLLHSLLADVFPGIPYNRAAMTNLREKIKIVCKNNHYVYGDSGTEETGSAWVDKVLQLCQIQNINHGVMMVGPSGSGKSAAWQTLLAALEMLDGTEGVAYVIDPKAISKEELYGNLDPNTREWTDGLFTAILRRIVDNVRGEANKRHWIIFDGDVDPEWVENLNSVLDDNKLLTLPNGERLSIPPNLRIMFEVEHLKYATLATVSRCGMIWFSDEVLTIDMICRYFLNSLQHNLIESSETGIAEFFLSDGLAAKCLEYSYELNHIMLMLLKSIANGKLCENVVIPTMDTVRHESLLYTWLAEHKPICLCGPPGSGKTMTLFSALRALPDLEVVGLNFSSATTPELLLKTFEHYCEYRRTPNGIVMAPIQLQKWLVLFCDEINLPDFDDYGTARVISFLRQIIERQGFYRKSDQQFVKLERIQIVGACNPPTDPGRKPMTDRFLRHVPIVYVDYPGKESLTQIYGTFNRAMLRMVPDLRPYSEPLTNAMVDLYMQSQERFTQDMQPHYVYSPREMSRWVRGIAEALKPLESLSVEGLVRIWAHEALRLFHDRLVYDDERNWTETKVDEVAMKHFNNIDRLEALKRPILYSNWLSKDYVPVDREELRAYVKARLRVFYEEELDVQLVLFNSVLDHVLRIDRIFRQPQGHLLLIGTSGSGKTTLSRFVAWMNGLSVFQVKVHRKYTGENFDDDLRNVLRRSGCKGEKIAFIMDESNVLDSSFLERMNTLLANGEVPGLFEGDELSTLMTMCKEGAAREGLMLDSQDELYRWFTGEVTKNLHVVFTMNPTDDGLAGAAATSPALFNRCVLNWFGDWSSEALYQVALDIVDTAVFIHKTLHAAVKSLQKRGDVTFTVTPRHFLDFINQFTKMMFEKRSELEEQQLHLNIGLKRIKETVQQVDELRKELAVKKTSLTTANDEANIKLQAMLKGQQDAEQKKKQSTEMRAKLEIQLKACAEKKAEVEHDLAGVEPAVEEAKNAVKSIKKNNLQELKALNNPPPGVKLALEAVCMLLGEPSSEWSQIRKTIVKDGFIASIVNFDSELIPDKTRKTFRANFLNNPDYSFEKINKASKACGPLVKWASAQINYSDMLKKVDPLRQELKSLMDETEKNKKESADMDSLITELVMKIEGYKKEYATLIGRAEAIKTEMTTVESKVNRSEGLLANLGSERERWQESSTSFQAQMSTLPGDCLLSAAFVSYAGYFDQEMRANLEGAWKDRLMEAEITFRKSLSQSEYLSTVDKRMEWQRNELPVDDLCIQNAIMLERYNRYPLIIDPSGQATAYIKKQYADKKIVSTSFLDDSFRKQLESCLRFGNPLLVHDAESYDPILNPVLNREVRKSGGRVLITIGDQDIDLSPSFKIFLATRDTTHEFSAPLCSRVTMVNFTVTRSSLMSQCLSSVLRAERPDVDAKRTDMLKLQALETLKKEAKEIAQKASETEDVMNEIERVSATYQPLSTACSSIFFTLDSLHNINRLYQFSLNFFFDIFKSAVADGPVGATDKAERLDKIIKFLFTATYLRASRSLLHQDRICFGLLLAKIELELFQNRMALPELNHFLQNQDILVKPNEIAASNFDDNFTEQQKENLIRLQRRVKHFGNVDSSISNNLAAIKSWMENKSSEIPDLYDSSNESPVWQAAQKLLINQALKPSKIIESSRNFVSTVFSGRFDKSDLTCADVTGQVAPNQPVILASLPGTDASYVVDDLARSLQNEMTSVAMGSPEGFTEAEKAISSASRSGKWVLLKNVHLAPSWLQQLEKKLHSLKPHSNFRLFLTTEISPKLPVNMLRTGRILTYEPPPGMKASLTTTMSNNLNRMGNQPAERARLYFLLGWFHSVVQERMRYTPLGWSKLYELSDAELRSGMDTIDTWIDTVAKGRSNVAPEQIPWKAIGRLLSQTIYGGKMDNVFDQRLLESFLDKIFTKKSFDDTFVLANPENSDALEAPSGTKAADFQSWISKNLPVVQKPSFMGLPDNAETVLLATKGREMIRKVLLGMTKEQEKAKLNLGNQPDAFLRPAWMSSLMSQAQIWMSNLPASLQVPMMDQRDPLARYFTREATRGSKLLNKVRKNIQEIMDICEGKAKQTNESRKLCDELTKQQVPKTWAQYKFSPHFSVTQWILDFASRVSQLSRIKAGDMEHHQIWLGGLFQPEAWITATHQAAARKYNMSLEDLELELQFGNAADGFKVKGLRLYGASPVGEDTIKLSSEIETEIEVSSIIWKPCTAVQKKSCVLPVYRNSARDDLLFTAKLNSSDTEGQLYERGVAITTAE</sequence>
<evidence type="ECO:0000256" key="4">
    <source>
        <dbReference type="ARBA" id="ARBA00022490"/>
    </source>
</evidence>
<dbReference type="InterPro" id="IPR054354">
    <property type="entry name" value="DYNC2H1-like_lid"/>
</dbReference>
<dbReference type="Pfam" id="PF18199">
    <property type="entry name" value="Dynein_C"/>
    <property type="match status" value="1"/>
</dbReference>
<dbReference type="Pfam" id="PF12780">
    <property type="entry name" value="AAA_8"/>
    <property type="match status" value="1"/>
</dbReference>
<dbReference type="FunFam" id="1.10.8.710:FF:000001">
    <property type="entry name" value="Dynein axonemal heavy chain 2"/>
    <property type="match status" value="1"/>
</dbReference>
<keyword evidence="12" id="KW-0206">Cytoskeleton</keyword>
<dbReference type="Pfam" id="PF18198">
    <property type="entry name" value="AAA_lid_11"/>
    <property type="match status" value="1"/>
</dbReference>
<accession>E4Y1U9</accession>
<dbReference type="InterPro" id="IPR024317">
    <property type="entry name" value="Dynein_heavy_chain_D4_dom"/>
</dbReference>
<dbReference type="FunFam" id="3.40.50.300:FF:000517">
    <property type="entry name" value="Cytoplasmic dynein heavy chain 1"/>
    <property type="match status" value="1"/>
</dbReference>
<dbReference type="PANTHER" id="PTHR45703">
    <property type="entry name" value="DYNEIN HEAVY CHAIN"/>
    <property type="match status" value="1"/>
</dbReference>
<dbReference type="Pfam" id="PF12777">
    <property type="entry name" value="MT"/>
    <property type="match status" value="1"/>
</dbReference>
<dbReference type="InterPro" id="IPR035699">
    <property type="entry name" value="AAA_6"/>
</dbReference>